<dbReference type="InterPro" id="IPR036188">
    <property type="entry name" value="FAD/NAD-bd_sf"/>
</dbReference>
<dbReference type="CDD" id="cd03477">
    <property type="entry name" value="Rieske_YhfW_C"/>
    <property type="match status" value="1"/>
</dbReference>
<evidence type="ECO:0000256" key="2">
    <source>
        <dbReference type="ARBA" id="ARBA00022723"/>
    </source>
</evidence>
<dbReference type="InterPro" id="IPR017941">
    <property type="entry name" value="Rieske_2Fe-2S"/>
</dbReference>
<organism evidence="7 9">
    <name type="scientific">Clostridium coskatii</name>
    <dbReference type="NCBI Taxonomy" id="1705578"/>
    <lineage>
        <taxon>Bacteria</taxon>
        <taxon>Bacillati</taxon>
        <taxon>Bacillota</taxon>
        <taxon>Clostridia</taxon>
        <taxon>Eubacteriales</taxon>
        <taxon>Clostridiaceae</taxon>
        <taxon>Clostridium</taxon>
    </lineage>
</organism>
<reference evidence="7 9" key="1">
    <citation type="journal article" date="2015" name="Biotechnol. Bioeng.">
        <title>Genome sequence and phenotypic characterization of Caulobacter segnis.</title>
        <authorList>
            <person name="Patel S."/>
            <person name="Fletcher B."/>
            <person name="Scott D.C."/>
            <person name="Ely B."/>
        </authorList>
    </citation>
    <scope>NUCLEOTIDE SEQUENCE [LARGE SCALE GENOMIC DNA]</scope>
    <source>
        <strain evidence="7 9">PS02</strain>
    </source>
</reference>
<dbReference type="GO" id="GO:0004497">
    <property type="term" value="F:monooxygenase activity"/>
    <property type="evidence" value="ECO:0007669"/>
    <property type="project" value="UniProtKB-ARBA"/>
</dbReference>
<evidence type="ECO:0000256" key="5">
    <source>
        <dbReference type="ARBA" id="ARBA00023157"/>
    </source>
</evidence>
<keyword evidence="3" id="KW-0408">Iron</keyword>
<evidence type="ECO:0000313" key="10">
    <source>
        <dbReference type="Proteomes" id="UP000093694"/>
    </source>
</evidence>
<dbReference type="SUPFAM" id="SSF51971">
    <property type="entry name" value="Nucleotide-binding domain"/>
    <property type="match status" value="1"/>
</dbReference>
<keyword evidence="7" id="KW-0560">Oxidoreductase</keyword>
<dbReference type="PANTHER" id="PTHR13847">
    <property type="entry name" value="SARCOSINE DEHYDROGENASE-RELATED"/>
    <property type="match status" value="1"/>
</dbReference>
<dbReference type="RefSeq" id="WP_063600068.1">
    <property type="nucleotide sequence ID" value="NZ_LITQ01000002.1"/>
</dbReference>
<dbReference type="Proteomes" id="UP000077384">
    <property type="component" value="Unassembled WGS sequence"/>
</dbReference>
<dbReference type="PRINTS" id="PR00162">
    <property type="entry name" value="RIESKE"/>
</dbReference>
<dbReference type="Gene3D" id="2.102.10.10">
    <property type="entry name" value="Rieske [2Fe-2S] iron-sulphur domain"/>
    <property type="match status" value="1"/>
</dbReference>
<comment type="caution">
    <text evidence="7">The sequence shown here is derived from an EMBL/GenBank/DDBJ whole genome shotgun (WGS) entry which is preliminary data.</text>
</comment>
<dbReference type="InterPro" id="IPR038010">
    <property type="entry name" value="YhfW_C"/>
</dbReference>
<dbReference type="SUPFAM" id="SSF50022">
    <property type="entry name" value="ISP domain"/>
    <property type="match status" value="1"/>
</dbReference>
<dbReference type="InterPro" id="IPR005805">
    <property type="entry name" value="Rieske_Fe-S_prot_C"/>
</dbReference>
<evidence type="ECO:0000256" key="3">
    <source>
        <dbReference type="ARBA" id="ARBA00023004"/>
    </source>
</evidence>
<dbReference type="PROSITE" id="PS51296">
    <property type="entry name" value="RIESKE"/>
    <property type="match status" value="1"/>
</dbReference>
<dbReference type="Pfam" id="PF01266">
    <property type="entry name" value="DAO"/>
    <property type="match status" value="1"/>
</dbReference>
<dbReference type="InterPro" id="IPR006076">
    <property type="entry name" value="FAD-dep_OxRdtase"/>
</dbReference>
<dbReference type="FunFam" id="2.102.10.10:FF:000014">
    <property type="entry name" value="Oxidoreductase, FAD dependent"/>
    <property type="match status" value="1"/>
</dbReference>
<dbReference type="PANTHER" id="PTHR13847:SF274">
    <property type="entry name" value="RIESKE 2FE-2S IRON-SULFUR PROTEIN YHFW-RELATED"/>
    <property type="match status" value="1"/>
</dbReference>
<dbReference type="Gene3D" id="3.50.50.60">
    <property type="entry name" value="FAD/NAD(P)-binding domain"/>
    <property type="match status" value="1"/>
</dbReference>
<dbReference type="EMBL" id="LITQ01000002">
    <property type="protein sequence ID" value="OAA94615.1"/>
    <property type="molecule type" value="Genomic_DNA"/>
</dbReference>
<evidence type="ECO:0000313" key="8">
    <source>
        <dbReference type="EMBL" id="OBR93479.1"/>
    </source>
</evidence>
<evidence type="ECO:0000256" key="4">
    <source>
        <dbReference type="ARBA" id="ARBA00023014"/>
    </source>
</evidence>
<dbReference type="GO" id="GO:0051537">
    <property type="term" value="F:2 iron, 2 sulfur cluster binding"/>
    <property type="evidence" value="ECO:0007669"/>
    <property type="project" value="UniProtKB-KW"/>
</dbReference>
<dbReference type="Gene3D" id="3.30.9.10">
    <property type="entry name" value="D-Amino Acid Oxidase, subunit A, domain 2"/>
    <property type="match status" value="1"/>
</dbReference>
<dbReference type="InterPro" id="IPR036922">
    <property type="entry name" value="Rieske_2Fe-2S_sf"/>
</dbReference>
<evidence type="ECO:0000313" key="7">
    <source>
        <dbReference type="EMBL" id="OAA94615.1"/>
    </source>
</evidence>
<gene>
    <name evidence="7" type="primary">puuB</name>
    <name evidence="8" type="ORF">CLCOS_25210</name>
    <name evidence="7" type="ORF">WX73_02327</name>
</gene>
<evidence type="ECO:0000313" key="9">
    <source>
        <dbReference type="Proteomes" id="UP000077384"/>
    </source>
</evidence>
<sequence length="521" mass="58436">MNKCCTNPNAIEGILESYWIDSTSKTNYPSLKEDIQVDIAIIGGGIAGITCAFLLKKEGFKVAVLEADNIANGTSGHTTAKITSQHHLIYDKLINEFGMEKARQYAEANENSIRFIENLVKEYNIDCDYKHVPAYMYTQEKNYVKSLEKEVKAAQSLGLKAEYLDNIPLSLPIEGAVCFKDQAEFHPKKYLLSLADKIPGDGSYIFEKTTIIDVESEAPCILLSRNGKKVTSSKLIIASHFPCYDNLGLYFTRLKPDRSYVLALKIKEKFPEGTFINAESPGRSLRSQTDNGKEIVLIGGEGHKTAHGENTINHYNNLKCFSENIFSVEKILYQWSTQDYITLDGVPYIGKLTSSSKNIYVATGFGKWGMTNSTAAAVLLKDLIMNHDNPWEQIYNPSRSITLNSTKNFFVENFDVAKQLLEGKLSYASSELKIKKGEGKVFTFNGNKYGAYKDEDGITHIVDITCTHIGCELVWNDAEKTWDCPCHGSRFSYEGDVVEGPAHRRLNHFREKPNKPDPNIV</sequence>
<dbReference type="GO" id="GO:0016705">
    <property type="term" value="F:oxidoreductase activity, acting on paired donors, with incorporation or reduction of molecular oxygen"/>
    <property type="evidence" value="ECO:0007669"/>
    <property type="project" value="UniProtKB-ARBA"/>
</dbReference>
<name>A0A162JG44_9CLOT</name>
<evidence type="ECO:0000256" key="1">
    <source>
        <dbReference type="ARBA" id="ARBA00022714"/>
    </source>
</evidence>
<keyword evidence="4" id="KW-0411">Iron-sulfur</keyword>
<dbReference type="GO" id="GO:0016020">
    <property type="term" value="C:membrane"/>
    <property type="evidence" value="ECO:0007669"/>
    <property type="project" value="InterPro"/>
</dbReference>
<dbReference type="GO" id="GO:0005737">
    <property type="term" value="C:cytoplasm"/>
    <property type="evidence" value="ECO:0007669"/>
    <property type="project" value="TreeGrafter"/>
</dbReference>
<evidence type="ECO:0000259" key="6">
    <source>
        <dbReference type="PROSITE" id="PS51296"/>
    </source>
</evidence>
<feature type="domain" description="Rieske" evidence="6">
    <location>
        <begin position="426"/>
        <end position="520"/>
    </location>
</feature>
<proteinExistence type="predicted"/>
<keyword evidence="5" id="KW-1015">Disulfide bond</keyword>
<reference evidence="8 10" key="2">
    <citation type="journal article" date="2016" name="Front. Microbiol.">
        <title>Industrial Acetogenic Biocatalysts: A Comparative Metabolic and Genomic Analysis.</title>
        <authorList>
            <person name="Bengelsdorf F."/>
            <person name="Poehlein A."/>
            <person name="Sonja S."/>
            <person name="Erz C."/>
            <person name="Hummel T."/>
            <person name="Hoffmeister S."/>
            <person name="Daniel R."/>
            <person name="Durre P."/>
        </authorList>
    </citation>
    <scope>NUCLEOTIDE SEQUENCE [LARGE SCALE GENOMIC DNA]</scope>
    <source>
        <strain evidence="8 10">PTA-10522</strain>
    </source>
</reference>
<keyword evidence="10" id="KW-1185">Reference proteome</keyword>
<dbReference type="PATRIC" id="fig|1705578.3.peg.1649"/>
<dbReference type="EC" id="1.4.3.-" evidence="7"/>
<dbReference type="AlphaFoldDB" id="A0A162JG44"/>
<dbReference type="Proteomes" id="UP000093694">
    <property type="component" value="Unassembled WGS sequence"/>
</dbReference>
<keyword evidence="2" id="KW-0479">Metal-binding</keyword>
<protein>
    <submittedName>
        <fullName evidence="7">Gamma-glutamylputrescine oxidoreductase</fullName>
        <ecNumber evidence="7">1.4.3.-</ecNumber>
    </submittedName>
</protein>
<dbReference type="GO" id="GO:0046872">
    <property type="term" value="F:metal ion binding"/>
    <property type="evidence" value="ECO:0007669"/>
    <property type="project" value="UniProtKB-KW"/>
</dbReference>
<accession>A0A162JG44</accession>
<keyword evidence="1" id="KW-0001">2Fe-2S</keyword>
<dbReference type="Pfam" id="PF00355">
    <property type="entry name" value="Rieske"/>
    <property type="match status" value="1"/>
</dbReference>
<dbReference type="EMBL" id="LROR01000053">
    <property type="protein sequence ID" value="OBR93479.1"/>
    <property type="molecule type" value="Genomic_DNA"/>
</dbReference>